<organism evidence="1 2">
    <name type="scientific">Aspergillus melleus</name>
    <dbReference type="NCBI Taxonomy" id="138277"/>
    <lineage>
        <taxon>Eukaryota</taxon>
        <taxon>Fungi</taxon>
        <taxon>Dikarya</taxon>
        <taxon>Ascomycota</taxon>
        <taxon>Pezizomycotina</taxon>
        <taxon>Eurotiomycetes</taxon>
        <taxon>Eurotiomycetidae</taxon>
        <taxon>Eurotiales</taxon>
        <taxon>Aspergillaceae</taxon>
        <taxon>Aspergillus</taxon>
        <taxon>Aspergillus subgen. Circumdati</taxon>
    </lineage>
</organism>
<dbReference type="Proteomes" id="UP001177260">
    <property type="component" value="Unassembled WGS sequence"/>
</dbReference>
<evidence type="ECO:0000313" key="1">
    <source>
        <dbReference type="EMBL" id="KAK1148064.1"/>
    </source>
</evidence>
<comment type="caution">
    <text evidence="1">The sequence shown here is derived from an EMBL/GenBank/DDBJ whole genome shotgun (WGS) entry which is preliminary data.</text>
</comment>
<gene>
    <name evidence="1" type="ORF">N8T08_010699</name>
</gene>
<proteinExistence type="predicted"/>
<keyword evidence="2" id="KW-1185">Reference proteome</keyword>
<sequence>MGFFARTVSDLQLVLKPFFTPILDMNAFQSPISLQGSKVAFLKTHVWPKAGPGTQVAWDKAHGILTNTGAIVQDAELHPDFASSSELAKIIVSKEAQSSFQAYILSSKESLDASIMKTVENGASISTVDLLKSDDEVARLRPIWDSWAMQYDVIITPSVPDEAPRGLDWTGDSSFCSMWTLLHVPVLNIPIAHGENGLPIGLSVVGPRYGDMKVLRAAGLLEEVLR</sequence>
<protein>
    <submittedName>
        <fullName evidence="1">Uncharacterized protein</fullName>
    </submittedName>
</protein>
<evidence type="ECO:0000313" key="2">
    <source>
        <dbReference type="Proteomes" id="UP001177260"/>
    </source>
</evidence>
<name>A0ACC3BBJ3_9EURO</name>
<reference evidence="1 2" key="1">
    <citation type="journal article" date="2023" name="ACS Omega">
        <title>Identification of the Neoaspergillic Acid Biosynthesis Gene Cluster by Establishing an In Vitro CRISPR-Ribonucleoprotein Genetic System in Aspergillus melleus.</title>
        <authorList>
            <person name="Yuan B."/>
            <person name="Grau M.F."/>
            <person name="Murata R.M."/>
            <person name="Torok T."/>
            <person name="Venkateswaran K."/>
            <person name="Stajich J.E."/>
            <person name="Wang C.C.C."/>
        </authorList>
    </citation>
    <scope>NUCLEOTIDE SEQUENCE [LARGE SCALE GENOMIC DNA]</scope>
    <source>
        <strain evidence="1 2">IMV 1140</strain>
    </source>
</reference>
<dbReference type="EMBL" id="JAOPJF010000009">
    <property type="protein sequence ID" value="KAK1148064.1"/>
    <property type="molecule type" value="Genomic_DNA"/>
</dbReference>
<accession>A0ACC3BBJ3</accession>